<keyword evidence="1" id="KW-0812">Transmembrane</keyword>
<feature type="transmembrane region" description="Helical" evidence="1">
    <location>
        <begin position="331"/>
        <end position="352"/>
    </location>
</feature>
<evidence type="ECO:0000313" key="2">
    <source>
        <dbReference type="EMBL" id="OQD98365.1"/>
    </source>
</evidence>
<dbReference type="EMBL" id="MDYO01000009">
    <property type="protein sequence ID" value="OQD98365.1"/>
    <property type="molecule type" value="Genomic_DNA"/>
</dbReference>
<evidence type="ECO:0008006" key="4">
    <source>
        <dbReference type="Google" id="ProtNLM"/>
    </source>
</evidence>
<dbReference type="Pfam" id="PF11951">
    <property type="entry name" value="Fungal_trans_2"/>
    <property type="match status" value="1"/>
</dbReference>
<keyword evidence="3" id="KW-1185">Reference proteome</keyword>
<proteinExistence type="predicted"/>
<evidence type="ECO:0000313" key="3">
    <source>
        <dbReference type="Proteomes" id="UP000191612"/>
    </source>
</evidence>
<organism evidence="2 3">
    <name type="scientific">Penicillium solitum</name>
    <dbReference type="NCBI Taxonomy" id="60172"/>
    <lineage>
        <taxon>Eukaryota</taxon>
        <taxon>Fungi</taxon>
        <taxon>Dikarya</taxon>
        <taxon>Ascomycota</taxon>
        <taxon>Pezizomycotina</taxon>
        <taxon>Eurotiomycetes</taxon>
        <taxon>Eurotiomycetidae</taxon>
        <taxon>Eurotiales</taxon>
        <taxon>Aspergillaceae</taxon>
        <taxon>Penicillium</taxon>
    </lineage>
</organism>
<name>A0A1V6RA05_9EURO</name>
<sequence>MEMREAMSEMLTASVESGDVDQCLSQVDRATDELESGERGDFMAEHGPFGAFRISNTEAEPATTSITPMYRSPTVSAALSPPMTESIPNINDIFSEDPLMECLFWDFDLPTDLQHGALFNSNLSPTNYDETNTFCTPHSMPNAPAMGSPSSPLTSNLAPANAGVLLLHYKENVIRFFSPIYSNKTPWQIMHVPIAMETFAQLSLGEFAPSTKMCIFYSVLATSAFALRASSSQEHGGEAYALQAQNYIKIAIRDATSTPKRVKYKDMLIALLCMATAWHHKDNAAIMKVLTHYISSRLIKVMNYGLKVAFWIANSGSHCEVFQNRRNRAKFAFYITVTFAPAFFTKALLFAASLSHQSIIHRVHFSAGNNGQIASSSE</sequence>
<gene>
    <name evidence="2" type="ORF">PENSOL_c009G02917</name>
</gene>
<keyword evidence="1" id="KW-0472">Membrane</keyword>
<evidence type="ECO:0000256" key="1">
    <source>
        <dbReference type="SAM" id="Phobius"/>
    </source>
</evidence>
<accession>A0A1V6RA05</accession>
<reference evidence="3" key="1">
    <citation type="journal article" date="2017" name="Nat. Microbiol.">
        <title>Global analysis of biosynthetic gene clusters reveals vast potential of secondary metabolite production in Penicillium species.</title>
        <authorList>
            <person name="Nielsen J.C."/>
            <person name="Grijseels S."/>
            <person name="Prigent S."/>
            <person name="Ji B."/>
            <person name="Dainat J."/>
            <person name="Nielsen K.F."/>
            <person name="Frisvad J.C."/>
            <person name="Workman M."/>
            <person name="Nielsen J."/>
        </authorList>
    </citation>
    <scope>NUCLEOTIDE SEQUENCE [LARGE SCALE GENOMIC DNA]</scope>
    <source>
        <strain evidence="3">IBT 29525</strain>
    </source>
</reference>
<dbReference type="Proteomes" id="UP000191612">
    <property type="component" value="Unassembled WGS sequence"/>
</dbReference>
<keyword evidence="1" id="KW-1133">Transmembrane helix</keyword>
<comment type="caution">
    <text evidence="2">The sequence shown here is derived from an EMBL/GenBank/DDBJ whole genome shotgun (WGS) entry which is preliminary data.</text>
</comment>
<dbReference type="AlphaFoldDB" id="A0A1V6RA05"/>
<dbReference type="InterPro" id="IPR021858">
    <property type="entry name" value="Fun_TF"/>
</dbReference>
<protein>
    <recommendedName>
        <fullName evidence="4">Transcription factor domain-containing protein</fullName>
    </recommendedName>
</protein>